<dbReference type="Gene3D" id="2.60.40.1890">
    <property type="entry name" value="PCu(A)C copper chaperone"/>
    <property type="match status" value="1"/>
</dbReference>
<organism evidence="3 4">
    <name type="scientific">Micromonospora humida</name>
    <dbReference type="NCBI Taxonomy" id="2809018"/>
    <lineage>
        <taxon>Bacteria</taxon>
        <taxon>Bacillati</taxon>
        <taxon>Actinomycetota</taxon>
        <taxon>Actinomycetes</taxon>
        <taxon>Micromonosporales</taxon>
        <taxon>Micromonosporaceae</taxon>
        <taxon>Micromonospora</taxon>
    </lineage>
</organism>
<gene>
    <name evidence="3" type="ORF">JQX11_08675</name>
</gene>
<name>A0ABS2IQ65_9ACTN</name>
<feature type="compositionally biased region" description="Low complexity" evidence="1">
    <location>
        <begin position="187"/>
        <end position="201"/>
    </location>
</feature>
<dbReference type="InterPro" id="IPR036182">
    <property type="entry name" value="PCuAC_sf"/>
</dbReference>
<feature type="signal peptide" evidence="2">
    <location>
        <begin position="1"/>
        <end position="28"/>
    </location>
</feature>
<keyword evidence="4" id="KW-1185">Reference proteome</keyword>
<dbReference type="PANTHER" id="PTHR36302:SF1">
    <property type="entry name" value="COPPER CHAPERONE PCU(A)C"/>
    <property type="match status" value="1"/>
</dbReference>
<dbReference type="PANTHER" id="PTHR36302">
    <property type="entry name" value="BLR7088 PROTEIN"/>
    <property type="match status" value="1"/>
</dbReference>
<dbReference type="InterPro" id="IPR058248">
    <property type="entry name" value="Lxx211020-like"/>
</dbReference>
<accession>A0ABS2IQ65</accession>
<proteinExistence type="predicted"/>
<evidence type="ECO:0000256" key="1">
    <source>
        <dbReference type="SAM" id="MobiDB-lite"/>
    </source>
</evidence>
<reference evidence="3 4" key="1">
    <citation type="submission" date="2021-02" db="EMBL/GenBank/DDBJ databases">
        <authorList>
            <person name="Ra J.-S."/>
        </authorList>
    </citation>
    <scope>NUCLEOTIDE SEQUENCE [LARGE SCALE GENOMIC DNA]</scope>
    <source>
        <strain evidence="3 4">MMS20-R1-14</strain>
    </source>
</reference>
<protein>
    <submittedName>
        <fullName evidence="3">Copper chaperone PCu(A)C</fullName>
    </submittedName>
</protein>
<dbReference type="Pfam" id="PF04314">
    <property type="entry name" value="PCuAC"/>
    <property type="match status" value="1"/>
</dbReference>
<dbReference type="RefSeq" id="WP_204924455.1">
    <property type="nucleotide sequence ID" value="NZ_JAFEUC010000003.1"/>
</dbReference>
<comment type="caution">
    <text evidence="3">The sequence shown here is derived from an EMBL/GenBank/DDBJ whole genome shotgun (WGS) entry which is preliminary data.</text>
</comment>
<dbReference type="SUPFAM" id="SSF110087">
    <property type="entry name" value="DR1885-like metal-binding protein"/>
    <property type="match status" value="1"/>
</dbReference>
<feature type="region of interest" description="Disordered" evidence="1">
    <location>
        <begin position="167"/>
        <end position="201"/>
    </location>
</feature>
<dbReference type="PROSITE" id="PS51257">
    <property type="entry name" value="PROKAR_LIPOPROTEIN"/>
    <property type="match status" value="1"/>
</dbReference>
<feature type="chain" id="PRO_5047014900" evidence="2">
    <location>
        <begin position="29"/>
        <end position="201"/>
    </location>
</feature>
<dbReference type="EMBL" id="JAFEUC010000003">
    <property type="protein sequence ID" value="MBM7076423.1"/>
    <property type="molecule type" value="Genomic_DNA"/>
</dbReference>
<sequence>MRPTGPLGTNRRASVVFAALLAVGTAGCGPADPASGTPSGASAPASASAGVITIRDPWVKAADKGMTAAFGTLVNDSDADVTLTGATTEVSVLELHEMTMKDGTMVMRQKQGGVVIRAKGTHVLEPGGDHLMLMDLRRPVRAGDQVTVTLTFADGRTRQFTAVAKPFTGAQESYAPGHGTPEPTMSGQPAPGGQPTTGPTS</sequence>
<dbReference type="InterPro" id="IPR007410">
    <property type="entry name" value="LpqE-like"/>
</dbReference>
<evidence type="ECO:0000313" key="3">
    <source>
        <dbReference type="EMBL" id="MBM7076423.1"/>
    </source>
</evidence>
<keyword evidence="2" id="KW-0732">Signal</keyword>
<dbReference type="Proteomes" id="UP001518872">
    <property type="component" value="Unassembled WGS sequence"/>
</dbReference>
<evidence type="ECO:0000313" key="4">
    <source>
        <dbReference type="Proteomes" id="UP001518872"/>
    </source>
</evidence>
<evidence type="ECO:0000256" key="2">
    <source>
        <dbReference type="SAM" id="SignalP"/>
    </source>
</evidence>